<evidence type="ECO:0000313" key="2">
    <source>
        <dbReference type="EMBL" id="QNU66625.1"/>
    </source>
</evidence>
<dbReference type="Proteomes" id="UP000306409">
    <property type="component" value="Chromosome"/>
</dbReference>
<dbReference type="InterPro" id="IPR052734">
    <property type="entry name" value="Nod_factor_acetyltransferase"/>
</dbReference>
<dbReference type="InterPro" id="IPR002656">
    <property type="entry name" value="Acyl_transf_3_dom"/>
</dbReference>
<dbReference type="OrthoDB" id="6623990at2"/>
<dbReference type="PANTHER" id="PTHR37312:SF1">
    <property type="entry name" value="MEMBRANE-BOUND ACYLTRANSFERASE YKRP-RELATED"/>
    <property type="match status" value="1"/>
</dbReference>
<dbReference type="KEGG" id="rher:EHE19_017530"/>
<dbReference type="PANTHER" id="PTHR37312">
    <property type="entry name" value="MEMBRANE-BOUND ACYLTRANSFERASE YKRP-RELATED"/>
    <property type="match status" value="1"/>
</dbReference>
<keyword evidence="2" id="KW-0012">Acyltransferase</keyword>
<organism evidence="2 3">
    <name type="scientific">Ruminiclostridium herbifermentans</name>
    <dbReference type="NCBI Taxonomy" id="2488810"/>
    <lineage>
        <taxon>Bacteria</taxon>
        <taxon>Bacillati</taxon>
        <taxon>Bacillota</taxon>
        <taxon>Clostridia</taxon>
        <taxon>Eubacteriales</taxon>
        <taxon>Oscillospiraceae</taxon>
        <taxon>Ruminiclostridium</taxon>
    </lineage>
</organism>
<dbReference type="AlphaFoldDB" id="A0A4V6YE55"/>
<dbReference type="RefSeq" id="WP_137697393.1">
    <property type="nucleotide sequence ID" value="NZ_CP061336.1"/>
</dbReference>
<evidence type="ECO:0000313" key="3">
    <source>
        <dbReference type="Proteomes" id="UP000306409"/>
    </source>
</evidence>
<feature type="domain" description="Acyltransferase 3" evidence="1">
    <location>
        <begin position="5"/>
        <end position="318"/>
    </location>
</feature>
<gene>
    <name evidence="2" type="ORF">EHE19_017530</name>
</gene>
<proteinExistence type="predicted"/>
<dbReference type="EMBL" id="CP061336">
    <property type="protein sequence ID" value="QNU66625.1"/>
    <property type="molecule type" value="Genomic_DNA"/>
</dbReference>
<sequence length="342" mass="40158">MQHNEDLDFLKGIGIVLVVLGHCFTTALETKYYSIRILKDFIYTFHMPLFFIVSGYLQGLRPYSINKLKNFSTHQIRKLFLPYIAWSIVLYIFYYFLNSINIITIQENIRLNPIYLIYDILAYNIRTGNVLWFVYILCIISIVSYIFHNLITKKGFNIAFLVAVLFLGVIANIYLRDELFVLKRFLVMWIYYEVGVYIGIFIKDINIKANTTVNIILMALYPFIFIFYLKSNSIFTYGLKVICALLAVFILYNLSKYNNCRTYRIFNYLGKRTSYIYYLHNPYIVLVTVTGLNQFTKLNIAAAIAIAFILGIIIPLIIGNLILSRIKMTKFILLGERYEKQY</sequence>
<keyword evidence="3" id="KW-1185">Reference proteome</keyword>
<reference evidence="2 3" key="1">
    <citation type="submission" date="2020-09" db="EMBL/GenBank/DDBJ databases">
        <title>Characterization and genome sequencing of Ruminiclostridium sp. nov. MA18.</title>
        <authorList>
            <person name="Rettenmaier R."/>
            <person name="Kowollik M.-L."/>
            <person name="Liebl W."/>
            <person name="Zverlov V."/>
        </authorList>
    </citation>
    <scope>NUCLEOTIDE SEQUENCE [LARGE SCALE GENOMIC DNA]</scope>
    <source>
        <strain evidence="2 3">MA18</strain>
    </source>
</reference>
<keyword evidence="2" id="KW-0808">Transferase</keyword>
<dbReference type="GO" id="GO:0016747">
    <property type="term" value="F:acyltransferase activity, transferring groups other than amino-acyl groups"/>
    <property type="evidence" value="ECO:0007669"/>
    <property type="project" value="InterPro"/>
</dbReference>
<evidence type="ECO:0000259" key="1">
    <source>
        <dbReference type="Pfam" id="PF01757"/>
    </source>
</evidence>
<protein>
    <submittedName>
        <fullName evidence="2">Acyltransferase family protein</fullName>
    </submittedName>
</protein>
<dbReference type="Pfam" id="PF01757">
    <property type="entry name" value="Acyl_transf_3"/>
    <property type="match status" value="1"/>
</dbReference>
<accession>A0A4V6YE55</accession>
<name>A0A4V6YE55_9FIRM</name>